<proteinExistence type="predicted"/>
<gene>
    <name evidence="3" type="ORF">LZC94_44695</name>
</gene>
<keyword evidence="4" id="KW-1185">Reference proteome</keyword>
<dbReference type="InterPro" id="IPR052170">
    <property type="entry name" value="M29_Exopeptidase"/>
</dbReference>
<evidence type="ECO:0000313" key="4">
    <source>
        <dbReference type="Proteomes" id="UP001370348"/>
    </source>
</evidence>
<accession>A0ABZ2M0P7</accession>
<evidence type="ECO:0000313" key="3">
    <source>
        <dbReference type="EMBL" id="WXB14907.1"/>
    </source>
</evidence>
<evidence type="ECO:0000256" key="1">
    <source>
        <dbReference type="ARBA" id="ARBA00022723"/>
    </source>
</evidence>
<keyword evidence="1" id="KW-0479">Metal-binding</keyword>
<dbReference type="Proteomes" id="UP001370348">
    <property type="component" value="Chromosome"/>
</dbReference>
<dbReference type="EMBL" id="CP089984">
    <property type="protein sequence ID" value="WXB14907.1"/>
    <property type="molecule type" value="Genomic_DNA"/>
</dbReference>
<dbReference type="Pfam" id="PF26231">
    <property type="entry name" value="CgnE_B"/>
    <property type="match status" value="1"/>
</dbReference>
<organism evidence="3 4">
    <name type="scientific">Pendulispora albinea</name>
    <dbReference type="NCBI Taxonomy" id="2741071"/>
    <lineage>
        <taxon>Bacteria</taxon>
        <taxon>Pseudomonadati</taxon>
        <taxon>Myxococcota</taxon>
        <taxon>Myxococcia</taxon>
        <taxon>Myxococcales</taxon>
        <taxon>Sorangiineae</taxon>
        <taxon>Pendulisporaceae</taxon>
        <taxon>Pendulispora</taxon>
    </lineage>
</organism>
<reference evidence="3 4" key="1">
    <citation type="submission" date="2021-12" db="EMBL/GenBank/DDBJ databases">
        <title>Discovery of the Pendulisporaceae a myxobacterial family with distinct sporulation behavior and unique specialized metabolism.</title>
        <authorList>
            <person name="Garcia R."/>
            <person name="Popoff A."/>
            <person name="Bader C.D."/>
            <person name="Loehr J."/>
            <person name="Walesch S."/>
            <person name="Walt C."/>
            <person name="Boldt J."/>
            <person name="Bunk B."/>
            <person name="Haeckl F.J.F.P.J."/>
            <person name="Gunesch A.P."/>
            <person name="Birkelbach J."/>
            <person name="Nuebel U."/>
            <person name="Pietschmann T."/>
            <person name="Bach T."/>
            <person name="Mueller R."/>
        </authorList>
    </citation>
    <scope>NUCLEOTIDE SEQUENCE [LARGE SCALE GENOMIC DNA]</scope>
    <source>
        <strain evidence="3 4">MSr11954</strain>
    </source>
</reference>
<dbReference type="RefSeq" id="WP_394824531.1">
    <property type="nucleotide sequence ID" value="NZ_CP089984.1"/>
</dbReference>
<feature type="domain" description="Crocagin biosynthetic protein CgnE/B" evidence="2">
    <location>
        <begin position="220"/>
        <end position="307"/>
    </location>
</feature>
<name>A0ABZ2M0P7_9BACT</name>
<evidence type="ECO:0000259" key="2">
    <source>
        <dbReference type="Pfam" id="PF26231"/>
    </source>
</evidence>
<protein>
    <recommendedName>
        <fullName evidence="2">Crocagin biosynthetic protein CgnE/B domain-containing protein</fullName>
    </recommendedName>
</protein>
<dbReference type="PANTHER" id="PTHR34448">
    <property type="entry name" value="AMINOPEPTIDASE"/>
    <property type="match status" value="1"/>
</dbReference>
<sequence>MSQSHFSNFIGYLHHHPALEGLERPHVFVGFTKDYAALANGIVGAGSSEPGRTRFTSCALDQESTERAAEGIRACDLFLLLYDSSTLPAPSPRGPDFIVALKAIITEHWKKSVVFKDYGRHFEDAFRIAPERIRTLNRRLIDIAKRSSRLEFTDAYGSRLTAELLGAEQKWTDVNGYGSPDLTPGEIATHTDRINGRVFFTGTFLSTIPFAIKYGIVEEPVELVISNGAIESIATDNASLKRDLEQYIAMNESNRRVEELGIGTNEGVTKLYARNAGFEERHCGLHLGLGGSKRGSHHLDLIFATGALAFDGQKIFDGHYTL</sequence>
<dbReference type="PANTHER" id="PTHR34448:SF1">
    <property type="entry name" value="BLL6088 PROTEIN"/>
    <property type="match status" value="1"/>
</dbReference>
<dbReference type="InterPro" id="IPR058799">
    <property type="entry name" value="CgnE_B"/>
</dbReference>
<dbReference type="SUPFAM" id="SSF144052">
    <property type="entry name" value="Thermophilic metalloprotease-like"/>
    <property type="match status" value="1"/>
</dbReference>